<dbReference type="EMBL" id="CP051167">
    <property type="protein sequence ID" value="QIZ71361.1"/>
    <property type="molecule type" value="Genomic_DNA"/>
</dbReference>
<dbReference type="InterPro" id="IPR011050">
    <property type="entry name" value="Pectin_lyase_fold/virulence"/>
</dbReference>
<dbReference type="RefSeq" id="WP_168569514.1">
    <property type="nucleotide sequence ID" value="NZ_CP051167.1"/>
</dbReference>
<evidence type="ECO:0000313" key="1">
    <source>
        <dbReference type="EMBL" id="QIZ71361.1"/>
    </source>
</evidence>
<name>A0A6H1TXR0_9CYAN</name>
<dbReference type="Proteomes" id="UP000500857">
    <property type="component" value="Chromosome"/>
</dbReference>
<reference evidence="1 2" key="1">
    <citation type="submission" date="2020-04" db="EMBL/GenBank/DDBJ databases">
        <authorList>
            <person name="Basu S."/>
            <person name="Maruthanayagam V."/>
            <person name="Chakraborty S."/>
            <person name="Pramanik A."/>
            <person name="Mukherjee J."/>
            <person name="Brink B."/>
        </authorList>
    </citation>
    <scope>NUCLEOTIDE SEQUENCE [LARGE SCALE GENOMIC DNA]</scope>
    <source>
        <strain evidence="1 2">AP17</strain>
    </source>
</reference>
<keyword evidence="2" id="KW-1185">Reference proteome</keyword>
<proteinExistence type="predicted"/>
<accession>A0A6H1TXR0</accession>
<evidence type="ECO:0000313" key="2">
    <source>
        <dbReference type="Proteomes" id="UP000500857"/>
    </source>
</evidence>
<gene>
    <name evidence="1" type="ORF">HCG48_12825</name>
</gene>
<dbReference type="InterPro" id="IPR012334">
    <property type="entry name" value="Pectin_lyas_fold"/>
</dbReference>
<dbReference type="Gene3D" id="2.160.20.10">
    <property type="entry name" value="Single-stranded right-handed beta-helix, Pectin lyase-like"/>
    <property type="match status" value="1"/>
</dbReference>
<dbReference type="SUPFAM" id="SSF51126">
    <property type="entry name" value="Pectin lyase-like"/>
    <property type="match status" value="1"/>
</dbReference>
<dbReference type="AlphaFoldDB" id="A0A6H1TXR0"/>
<protein>
    <submittedName>
        <fullName evidence="1">Uncharacterized protein</fullName>
    </submittedName>
</protein>
<dbReference type="KEGG" id="oxy:HCG48_12825"/>
<sequence>MNARFKAWLRQWRKPLQVLSLFGFFLSTIAAVYIFTTLAIQPASDRPSPVQSSSTAVVSVSDCATPSGGPTDNPIAGAYGERAYPWTAQIPWNCVYNVQDFEGNSAIARFNAARDTAARRGGGVVYFPPGIYEFSDNLELKDGVVLRGATPGTTDAGSDRYAPPSKLVFPEYKPQLSGNGTPNETAFKTITTENGDRDSNLGLVNLDINRAAILLGTDVSRAQNKNIVIFGIRSNNVARPDPNVPDLSFQAPWMRYSDRFATNIKINAFENVLIANNRLNDAITDTYEQPGYTLKSVKGDEIITYSEGDRVPFDYANHYGIAVNRSKPGGFQLNADPDSEPGLFREGIEIRDNWVYHTMRVAIHASGKGLKISNNIIRDRPNKQWWTHPTGLKQPTGAVTLENRAIDWSGWDVTVEGNDYQVYRHRIMDSDYLSVDGEGILIQECCGGSQVNGAKITNNRGNSYIGFYKVPDIKNVVVSENELLSNVTNTALIYINADTNNAPHQMHDVRVENNRINGNIFVQASAGGSNNTIANNRGGDRAEIEASCHVEIRDNSGFTVKPCRD</sequence>
<organism evidence="1 2">
    <name type="scientific">Oxynema aestuarii AP17</name>
    <dbReference type="NCBI Taxonomy" id="2064643"/>
    <lineage>
        <taxon>Bacteria</taxon>
        <taxon>Bacillati</taxon>
        <taxon>Cyanobacteriota</taxon>
        <taxon>Cyanophyceae</taxon>
        <taxon>Oscillatoriophycideae</taxon>
        <taxon>Oscillatoriales</taxon>
        <taxon>Oscillatoriaceae</taxon>
        <taxon>Oxynema</taxon>
        <taxon>Oxynema aestuarii</taxon>
    </lineage>
</organism>